<dbReference type="KEGG" id="psq:PUNSTDRAFT_138596"/>
<dbReference type="GeneID" id="18880115"/>
<dbReference type="Gene3D" id="1.10.630.10">
    <property type="entry name" value="Cytochrome P450"/>
    <property type="match status" value="1"/>
</dbReference>
<evidence type="ECO:0000256" key="4">
    <source>
        <dbReference type="ARBA" id="ARBA00022617"/>
    </source>
</evidence>
<evidence type="ECO:0000313" key="10">
    <source>
        <dbReference type="EMBL" id="EIN04552.1"/>
    </source>
</evidence>
<organism evidence="10 11">
    <name type="scientific">Punctularia strigosozonata (strain HHB-11173)</name>
    <name type="common">White-rot fungus</name>
    <dbReference type="NCBI Taxonomy" id="741275"/>
    <lineage>
        <taxon>Eukaryota</taxon>
        <taxon>Fungi</taxon>
        <taxon>Dikarya</taxon>
        <taxon>Basidiomycota</taxon>
        <taxon>Agaricomycotina</taxon>
        <taxon>Agaricomycetes</taxon>
        <taxon>Corticiales</taxon>
        <taxon>Punctulariaceae</taxon>
        <taxon>Punctularia</taxon>
    </lineage>
</organism>
<comment type="similarity">
    <text evidence="3">Belongs to the cytochrome P450 family.</text>
</comment>
<dbReference type="PANTHER" id="PTHR24305:SF166">
    <property type="entry name" value="CYTOCHROME P450 12A4, MITOCHONDRIAL-RELATED"/>
    <property type="match status" value="1"/>
</dbReference>
<evidence type="ECO:0000256" key="5">
    <source>
        <dbReference type="ARBA" id="ARBA00022723"/>
    </source>
</evidence>
<proteinExistence type="inferred from homology"/>
<sequence length="548" mass="61057">MTLVNILAGSAASIVAYVVWRALAEIWERKRSPLRKLQGPASPSWAFGNFAQLLTGDTGRLQDSWLQQYGKTMKVSGFFNRDRLFTVDPRALNHILTHSTDFQKPEVGRYNLGRIVGEGLLIAEGDAHRRQRRVMNPGFGPAQVRELTGVFLDKAALLRDAWLAEARKNGTAAPTRIDALAWLSRATLDIIGLAGFNYSFDSLEGGKPNELNEAMATMFSATEGSRFWTLLQARIPILRKIPTERDRTIEYAQNTMKRIGYALISERKAAIRAEKHGAHVEKGDVQGRDLLSLLIKSNMAVDIPEEQRLSDHDILSQIPTFMVAGHETTSTGTTWALFALTQNQDVQRKLREELLSVPIDTPTMDELNALPYLDAVIRETLRVHAPVSATTRVAMKDEVIPVSEPYTDKDGNVHHEIRVNKGDYIQIPIVAVNRASHIWGSDAHEFKPERWLEPSAMPEAPSHNPGVWGNMLSFLGGPRSCIGYRFSLVEMKALLFVLVRAFEFELAVPASEISKKSAVVTRPNVKSEPKKGNQLPILIKPYVADAEA</sequence>
<evidence type="ECO:0000256" key="2">
    <source>
        <dbReference type="ARBA" id="ARBA00005179"/>
    </source>
</evidence>
<protein>
    <submittedName>
        <fullName evidence="10">Cytochrome P450</fullName>
    </submittedName>
</protein>
<dbReference type="InterPro" id="IPR036396">
    <property type="entry name" value="Cyt_P450_sf"/>
</dbReference>
<dbReference type="GO" id="GO:0004497">
    <property type="term" value="F:monooxygenase activity"/>
    <property type="evidence" value="ECO:0007669"/>
    <property type="project" value="UniProtKB-KW"/>
</dbReference>
<dbReference type="OMA" id="WKHQRRT"/>
<dbReference type="Pfam" id="PF00067">
    <property type="entry name" value="p450"/>
    <property type="match status" value="1"/>
</dbReference>
<dbReference type="GO" id="GO:0020037">
    <property type="term" value="F:heme binding"/>
    <property type="evidence" value="ECO:0007669"/>
    <property type="project" value="InterPro"/>
</dbReference>
<evidence type="ECO:0000256" key="3">
    <source>
        <dbReference type="ARBA" id="ARBA00010617"/>
    </source>
</evidence>
<comment type="cofactor">
    <cofactor evidence="1 9">
        <name>heme</name>
        <dbReference type="ChEBI" id="CHEBI:30413"/>
    </cofactor>
</comment>
<evidence type="ECO:0000313" key="11">
    <source>
        <dbReference type="Proteomes" id="UP000054196"/>
    </source>
</evidence>
<dbReference type="GO" id="GO:0005506">
    <property type="term" value="F:iron ion binding"/>
    <property type="evidence" value="ECO:0007669"/>
    <property type="project" value="InterPro"/>
</dbReference>
<keyword evidence="7 9" id="KW-0408">Iron</keyword>
<evidence type="ECO:0000256" key="8">
    <source>
        <dbReference type="ARBA" id="ARBA00023033"/>
    </source>
</evidence>
<dbReference type="EMBL" id="JH687554">
    <property type="protein sequence ID" value="EIN04552.1"/>
    <property type="molecule type" value="Genomic_DNA"/>
</dbReference>
<comment type="pathway">
    <text evidence="2">Secondary metabolite biosynthesis.</text>
</comment>
<dbReference type="CDD" id="cd11069">
    <property type="entry name" value="CYP_FUM15-like"/>
    <property type="match status" value="1"/>
</dbReference>
<dbReference type="PRINTS" id="PR00465">
    <property type="entry name" value="EP450IV"/>
</dbReference>
<accession>R7S428</accession>
<keyword evidence="5 9" id="KW-0479">Metal-binding</keyword>
<dbReference type="OrthoDB" id="1470350at2759"/>
<dbReference type="eggNOG" id="KOG0157">
    <property type="taxonomic scope" value="Eukaryota"/>
</dbReference>
<keyword evidence="8" id="KW-0503">Monooxygenase</keyword>
<gene>
    <name evidence="10" type="ORF">PUNSTDRAFT_138596</name>
</gene>
<evidence type="ECO:0000256" key="1">
    <source>
        <dbReference type="ARBA" id="ARBA00001971"/>
    </source>
</evidence>
<dbReference type="PANTHER" id="PTHR24305">
    <property type="entry name" value="CYTOCHROME P450"/>
    <property type="match status" value="1"/>
</dbReference>
<feature type="binding site" description="axial binding residue" evidence="9">
    <location>
        <position position="481"/>
    </location>
    <ligand>
        <name>heme</name>
        <dbReference type="ChEBI" id="CHEBI:30413"/>
    </ligand>
    <ligandPart>
        <name>Fe</name>
        <dbReference type="ChEBI" id="CHEBI:18248"/>
    </ligandPart>
</feature>
<dbReference type="Proteomes" id="UP000054196">
    <property type="component" value="Unassembled WGS sequence"/>
</dbReference>
<dbReference type="InterPro" id="IPR001128">
    <property type="entry name" value="Cyt_P450"/>
</dbReference>
<dbReference type="SUPFAM" id="SSF48264">
    <property type="entry name" value="Cytochrome P450"/>
    <property type="match status" value="1"/>
</dbReference>
<dbReference type="RefSeq" id="XP_007388347.1">
    <property type="nucleotide sequence ID" value="XM_007388285.1"/>
</dbReference>
<reference evidence="11" key="1">
    <citation type="journal article" date="2012" name="Science">
        <title>The Paleozoic origin of enzymatic lignin decomposition reconstructed from 31 fungal genomes.</title>
        <authorList>
            <person name="Floudas D."/>
            <person name="Binder M."/>
            <person name="Riley R."/>
            <person name="Barry K."/>
            <person name="Blanchette R.A."/>
            <person name="Henrissat B."/>
            <person name="Martinez A.T."/>
            <person name="Otillar R."/>
            <person name="Spatafora J.W."/>
            <person name="Yadav J.S."/>
            <person name="Aerts A."/>
            <person name="Benoit I."/>
            <person name="Boyd A."/>
            <person name="Carlson A."/>
            <person name="Copeland A."/>
            <person name="Coutinho P.M."/>
            <person name="de Vries R.P."/>
            <person name="Ferreira P."/>
            <person name="Findley K."/>
            <person name="Foster B."/>
            <person name="Gaskell J."/>
            <person name="Glotzer D."/>
            <person name="Gorecki P."/>
            <person name="Heitman J."/>
            <person name="Hesse C."/>
            <person name="Hori C."/>
            <person name="Igarashi K."/>
            <person name="Jurgens J.A."/>
            <person name="Kallen N."/>
            <person name="Kersten P."/>
            <person name="Kohler A."/>
            <person name="Kuees U."/>
            <person name="Kumar T.K.A."/>
            <person name="Kuo A."/>
            <person name="LaButti K."/>
            <person name="Larrondo L.F."/>
            <person name="Lindquist E."/>
            <person name="Ling A."/>
            <person name="Lombard V."/>
            <person name="Lucas S."/>
            <person name="Lundell T."/>
            <person name="Martin R."/>
            <person name="McLaughlin D.J."/>
            <person name="Morgenstern I."/>
            <person name="Morin E."/>
            <person name="Murat C."/>
            <person name="Nagy L.G."/>
            <person name="Nolan M."/>
            <person name="Ohm R.A."/>
            <person name="Patyshakuliyeva A."/>
            <person name="Rokas A."/>
            <person name="Ruiz-Duenas F.J."/>
            <person name="Sabat G."/>
            <person name="Salamov A."/>
            <person name="Samejima M."/>
            <person name="Schmutz J."/>
            <person name="Slot J.C."/>
            <person name="St John F."/>
            <person name="Stenlid J."/>
            <person name="Sun H."/>
            <person name="Sun S."/>
            <person name="Syed K."/>
            <person name="Tsang A."/>
            <person name="Wiebenga A."/>
            <person name="Young D."/>
            <person name="Pisabarro A."/>
            <person name="Eastwood D.C."/>
            <person name="Martin F."/>
            <person name="Cullen D."/>
            <person name="Grigoriev I.V."/>
            <person name="Hibbett D.S."/>
        </authorList>
    </citation>
    <scope>NUCLEOTIDE SEQUENCE [LARGE SCALE GENOMIC DNA]</scope>
    <source>
        <strain evidence="11">HHB-11173 SS5</strain>
    </source>
</reference>
<evidence type="ECO:0000256" key="6">
    <source>
        <dbReference type="ARBA" id="ARBA00023002"/>
    </source>
</evidence>
<evidence type="ECO:0000256" key="7">
    <source>
        <dbReference type="ARBA" id="ARBA00023004"/>
    </source>
</evidence>
<keyword evidence="11" id="KW-1185">Reference proteome</keyword>
<dbReference type="PRINTS" id="PR00385">
    <property type="entry name" value="P450"/>
</dbReference>
<keyword evidence="4 9" id="KW-0349">Heme</keyword>
<dbReference type="AlphaFoldDB" id="R7S428"/>
<dbReference type="InterPro" id="IPR002403">
    <property type="entry name" value="Cyt_P450_E_grp-IV"/>
</dbReference>
<evidence type="ECO:0000256" key="9">
    <source>
        <dbReference type="PIRSR" id="PIRSR602403-1"/>
    </source>
</evidence>
<dbReference type="HOGENOM" id="CLU_001570_5_11_1"/>
<dbReference type="InterPro" id="IPR050121">
    <property type="entry name" value="Cytochrome_P450_monoxygenase"/>
</dbReference>
<keyword evidence="6" id="KW-0560">Oxidoreductase</keyword>
<dbReference type="GO" id="GO:0016705">
    <property type="term" value="F:oxidoreductase activity, acting on paired donors, with incorporation or reduction of molecular oxygen"/>
    <property type="evidence" value="ECO:0007669"/>
    <property type="project" value="InterPro"/>
</dbReference>
<name>R7S428_PUNST</name>